<name>A0A151JU77_9HYME</name>
<dbReference type="EMBL" id="KQ981771">
    <property type="protein sequence ID" value="KYN35834.1"/>
    <property type="molecule type" value="Genomic_DNA"/>
</dbReference>
<organism evidence="2 3">
    <name type="scientific">Trachymyrmex septentrionalis</name>
    <dbReference type="NCBI Taxonomy" id="34720"/>
    <lineage>
        <taxon>Eukaryota</taxon>
        <taxon>Metazoa</taxon>
        <taxon>Ecdysozoa</taxon>
        <taxon>Arthropoda</taxon>
        <taxon>Hexapoda</taxon>
        <taxon>Insecta</taxon>
        <taxon>Pterygota</taxon>
        <taxon>Neoptera</taxon>
        <taxon>Endopterygota</taxon>
        <taxon>Hymenoptera</taxon>
        <taxon>Apocrita</taxon>
        <taxon>Aculeata</taxon>
        <taxon>Formicoidea</taxon>
        <taxon>Formicidae</taxon>
        <taxon>Myrmicinae</taxon>
        <taxon>Trachymyrmex</taxon>
    </lineage>
</organism>
<evidence type="ECO:0000313" key="2">
    <source>
        <dbReference type="EMBL" id="KYN35834.1"/>
    </source>
</evidence>
<keyword evidence="3" id="KW-1185">Reference proteome</keyword>
<accession>A0A151JU77</accession>
<feature type="region of interest" description="Disordered" evidence="1">
    <location>
        <begin position="65"/>
        <end position="122"/>
    </location>
</feature>
<sequence length="233" mass="26332">MVVETDLNTHMPNAVRGRFAEVLSRRAIDPFVRLAWDPAAINKGRRDEQSGTTVAMSRGMHRLLSNGCRDEDDHDDDDHDDDDDEELLNAPGETKMSDSETDKPLRISIITSPSPDGGMSWRKDWSNGMRGRRESARICRLRASSSDLRARMWHRQPLSQFSDLDAKYLPGSKLSLINFDAAVSNVESSKLDSDHRKTWREFCRSVIMRVCILQMDNVTVSSSGILNYTTSTV</sequence>
<dbReference type="AlphaFoldDB" id="A0A151JU77"/>
<feature type="compositionally biased region" description="Basic and acidic residues" evidence="1">
    <location>
        <begin position="95"/>
        <end position="105"/>
    </location>
</feature>
<protein>
    <submittedName>
        <fullName evidence="2">Uncharacterized protein</fullName>
    </submittedName>
</protein>
<dbReference type="Proteomes" id="UP000078541">
    <property type="component" value="Unassembled WGS sequence"/>
</dbReference>
<evidence type="ECO:0000256" key="1">
    <source>
        <dbReference type="SAM" id="MobiDB-lite"/>
    </source>
</evidence>
<feature type="compositionally biased region" description="Acidic residues" evidence="1">
    <location>
        <begin position="70"/>
        <end position="87"/>
    </location>
</feature>
<proteinExistence type="predicted"/>
<evidence type="ECO:0000313" key="3">
    <source>
        <dbReference type="Proteomes" id="UP000078541"/>
    </source>
</evidence>
<gene>
    <name evidence="2" type="ORF">ALC56_09821</name>
</gene>
<reference evidence="2 3" key="1">
    <citation type="submission" date="2016-03" db="EMBL/GenBank/DDBJ databases">
        <title>Trachymyrmex septentrionalis WGS genome.</title>
        <authorList>
            <person name="Nygaard S."/>
            <person name="Hu H."/>
            <person name="Boomsma J."/>
            <person name="Zhang G."/>
        </authorList>
    </citation>
    <scope>NUCLEOTIDE SEQUENCE [LARGE SCALE GENOMIC DNA]</scope>
    <source>
        <strain evidence="2">Tsep2-gDNA-1</strain>
        <tissue evidence="2">Whole body</tissue>
    </source>
</reference>